<protein>
    <submittedName>
        <fullName evidence="1">Uncharacterized protein</fullName>
    </submittedName>
</protein>
<evidence type="ECO:0000313" key="1">
    <source>
        <dbReference type="EMBL" id="KAF6039522.1"/>
    </source>
</evidence>
<gene>
    <name evidence="1" type="ORF">EB796_002147</name>
</gene>
<dbReference type="EMBL" id="VXIV02000243">
    <property type="protein sequence ID" value="KAF6039522.1"/>
    <property type="molecule type" value="Genomic_DNA"/>
</dbReference>
<accession>A0A7J7KMY5</accession>
<evidence type="ECO:0000313" key="2">
    <source>
        <dbReference type="Proteomes" id="UP000593567"/>
    </source>
</evidence>
<organism evidence="1 2">
    <name type="scientific">Bugula neritina</name>
    <name type="common">Brown bryozoan</name>
    <name type="synonym">Sertularia neritina</name>
    <dbReference type="NCBI Taxonomy" id="10212"/>
    <lineage>
        <taxon>Eukaryota</taxon>
        <taxon>Metazoa</taxon>
        <taxon>Spiralia</taxon>
        <taxon>Lophotrochozoa</taxon>
        <taxon>Bryozoa</taxon>
        <taxon>Gymnolaemata</taxon>
        <taxon>Cheilostomatida</taxon>
        <taxon>Flustrina</taxon>
        <taxon>Buguloidea</taxon>
        <taxon>Bugulidae</taxon>
        <taxon>Bugula</taxon>
    </lineage>
</organism>
<dbReference type="AlphaFoldDB" id="A0A7J7KMY5"/>
<name>A0A7J7KMY5_BUGNE</name>
<reference evidence="1" key="1">
    <citation type="submission" date="2020-06" db="EMBL/GenBank/DDBJ databases">
        <title>Draft genome of Bugula neritina, a colonial animal packing powerful symbionts and potential medicines.</title>
        <authorList>
            <person name="Rayko M."/>
        </authorList>
    </citation>
    <scope>NUCLEOTIDE SEQUENCE [LARGE SCALE GENOMIC DNA]</scope>
    <source>
        <strain evidence="1">Kwan_BN1</strain>
    </source>
</reference>
<sequence length="89" mass="10358">MRRRPVELKSLLIIKISCKTLRFHVVISSKSAKIVQSVQIHQIAGNDKVLVANLTPSQEKENLWTGEHPIKTDEKKFEYYIQSLRNQEK</sequence>
<comment type="caution">
    <text evidence="1">The sequence shown here is derived from an EMBL/GenBank/DDBJ whole genome shotgun (WGS) entry which is preliminary data.</text>
</comment>
<dbReference type="Proteomes" id="UP000593567">
    <property type="component" value="Unassembled WGS sequence"/>
</dbReference>
<keyword evidence="2" id="KW-1185">Reference proteome</keyword>
<proteinExistence type="predicted"/>